<evidence type="ECO:0000313" key="2">
    <source>
        <dbReference type="EMBL" id="MFC5675126.1"/>
    </source>
</evidence>
<accession>A0ABW0XXL7</accession>
<evidence type="ECO:0008006" key="4">
    <source>
        <dbReference type="Google" id="ProtNLM"/>
    </source>
</evidence>
<evidence type="ECO:0000256" key="1">
    <source>
        <dbReference type="SAM" id="MobiDB-lite"/>
    </source>
</evidence>
<keyword evidence="3" id="KW-1185">Reference proteome</keyword>
<organism evidence="2 3">
    <name type="scientific">Streptomyces incanus</name>
    <dbReference type="NCBI Taxonomy" id="887453"/>
    <lineage>
        <taxon>Bacteria</taxon>
        <taxon>Bacillati</taxon>
        <taxon>Actinomycetota</taxon>
        <taxon>Actinomycetes</taxon>
        <taxon>Kitasatosporales</taxon>
        <taxon>Streptomycetaceae</taxon>
        <taxon>Streptomyces</taxon>
    </lineage>
</organism>
<name>A0ABW0XXL7_9ACTN</name>
<reference evidence="3" key="1">
    <citation type="journal article" date="2019" name="Int. J. Syst. Evol. Microbiol.">
        <title>The Global Catalogue of Microorganisms (GCM) 10K type strain sequencing project: providing services to taxonomists for standard genome sequencing and annotation.</title>
        <authorList>
            <consortium name="The Broad Institute Genomics Platform"/>
            <consortium name="The Broad Institute Genome Sequencing Center for Infectious Disease"/>
            <person name="Wu L."/>
            <person name="Ma J."/>
        </authorList>
    </citation>
    <scope>NUCLEOTIDE SEQUENCE [LARGE SCALE GENOMIC DNA]</scope>
    <source>
        <strain evidence="3">JCM 13852</strain>
    </source>
</reference>
<sequence>MASSGTPESNPEYLVPPTMSKVRQPSDGSPLGDSSIEVTLVPVAAADGQEQLVALAFTSVRPLVEAMGEQQFRGVAPTGEAKGALKGSGARAVLVDPRLAVGSAQECE</sequence>
<proteinExistence type="predicted"/>
<evidence type="ECO:0000313" key="3">
    <source>
        <dbReference type="Proteomes" id="UP001596183"/>
    </source>
</evidence>
<dbReference type="EMBL" id="JBHSPC010000147">
    <property type="protein sequence ID" value="MFC5675126.1"/>
    <property type="molecule type" value="Genomic_DNA"/>
</dbReference>
<feature type="region of interest" description="Disordered" evidence="1">
    <location>
        <begin position="1"/>
        <end position="34"/>
    </location>
</feature>
<dbReference type="Proteomes" id="UP001596183">
    <property type="component" value="Unassembled WGS sequence"/>
</dbReference>
<gene>
    <name evidence="2" type="ORF">ACFP2V_35245</name>
</gene>
<protein>
    <recommendedName>
        <fullName evidence="4">SseB protein N-terminal domain-containing protein</fullName>
    </recommendedName>
</protein>
<dbReference type="RefSeq" id="WP_381219575.1">
    <property type="nucleotide sequence ID" value="NZ_JBHSPC010000147.1"/>
</dbReference>
<comment type="caution">
    <text evidence="2">The sequence shown here is derived from an EMBL/GenBank/DDBJ whole genome shotgun (WGS) entry which is preliminary data.</text>
</comment>